<feature type="compositionally biased region" description="Gly residues" evidence="1">
    <location>
        <begin position="283"/>
        <end position="301"/>
    </location>
</feature>
<dbReference type="PANTHER" id="PTHR14445">
    <property type="entry name" value="GRB10 INTERACTING GYF PROTEIN"/>
    <property type="match status" value="1"/>
</dbReference>
<dbReference type="Proteomes" id="UP000799421">
    <property type="component" value="Unassembled WGS sequence"/>
</dbReference>
<sequence length="1322" mass="138336">MAPSTFASAAAGNTSNPSGRDGTSEWSRRPNGATQTFRRPSGATTTTATTSHVQPDAATPNSTHPMPRYVPPHRNGPFADSTRYTKEQLLEMGAHTLSAPGARTEGLSQILMPGWLPNQTNGVPTARGRTEQPGPDACWISEGTNDPLGFTELNDEERELFTTSVNTPLKPPIKDGQGRKASAAGVIGRRRDTSDSFSLLGNSLPSPAIRDEGRAPSPPPALQRRRTDLRDSARSEDRSEGDDKHGSLGSVKRNPLSAGLTGSPSPWSNSLQNPSFAPMGSFGNFGGGQAGEKRPGLGGGRVESRFKTVLNKDSGEELSSPLSQRKPSVSGPLCATEKDSWRLGGREANRLVEDDEGLPSGSAALAGLTESSQELQPTRGGHHRAGTRSRAPDEFGFGTFGMTADNVGGLGGTFAGHHQAGQRHQGALEPLSPTDTNPYRSPEQRLVSHLIADDDDGSEDLSHTHLAGLGTMGGAPEQAQQFGGLSGLGSLSHFQGSSGSHGAPGDSSQSSSVAGHRNYAPIGGLGHVGSGAFPWQPGAFATQSRPAAGVSRVFGGGMGGGLFASSMAEMQSPALAGLGTPSPFSSQSAGGYGSRVTGAMSLSAMQEPARHDERDSAFSMHGVEEQLPTYGANGSSDQGQQQSDPGASSDDASGGLPSASSAPQQQQQQQRVMVMPDRMRWIYRDPQGNKQGPWSGLEMHDWYKAGFFTRELLVKRLEDPDYEPLAQMIRRIGNSREPFLVPQIGIPHGPPSSNGAGPNAWAGGANGGSSGNGTAQPPFAGSFPSFGTTLTAEQQNALERRKQEEQYLIARQKEHLARMQHVGTAGLPHPALVTPSLQGQLHHQGSVQSLHSQPSYGSITNPAYQPSPIQAPTPGGLAAFYDAAYRAPMTAGGLGPVGGGLDSLAHIREEALPGLGDGLTVANRAHFGAPGQPFTGSQPQQSYMGAPDAHTQRLALQDRVRLQQEQAEHDARQTNEEPIGVNERMREFHQLQGTTLNDRFSSIGATGTTNPQETMSLTDQVKSATGPQSSHVDANLPQPFPPAPSQSPLPAPAAQRASRGNVADQLQQDSSEPSYTPSEDNVSSTPAPWAKESSEAPKGPSLKAIQEIEAKKAAEAEAAAAAARRAAQEKRMELHSSVVTQPGLPAAASWASASPATPTSGSVASPWAKAPPKATNAPTKTLAQIQKEEEARKRQMTAASADTARNVPTSSKSYATLASKPTAGASSQSSGAWTTVGASGKTKGPVTAAPAATYAAPTSTTNKSAPAKRLVTRPANVKQAVNSVDAMEELRKWALAELGPDLRKGMSGRRDELFACLNANYD</sequence>
<protein>
    <recommendedName>
        <fullName evidence="2">GYF domain-containing protein</fullName>
    </recommendedName>
</protein>
<feature type="compositionally biased region" description="Basic and acidic residues" evidence="1">
    <location>
        <begin position="963"/>
        <end position="975"/>
    </location>
</feature>
<gene>
    <name evidence="3" type="ORF">K470DRAFT_256709</name>
</gene>
<dbReference type="Gene3D" id="3.30.1490.40">
    <property type="match status" value="1"/>
</dbReference>
<feature type="compositionally biased region" description="Low complexity" evidence="1">
    <location>
        <begin position="1247"/>
        <end position="1261"/>
    </location>
</feature>
<feature type="compositionally biased region" description="Low complexity" evidence="1">
    <location>
        <begin position="634"/>
        <end position="670"/>
    </location>
</feature>
<dbReference type="SMART" id="SM00444">
    <property type="entry name" value="GYF"/>
    <property type="match status" value="1"/>
</dbReference>
<feature type="compositionally biased region" description="Polar residues" evidence="1">
    <location>
        <begin position="260"/>
        <end position="275"/>
    </location>
</feature>
<dbReference type="EMBL" id="MU005971">
    <property type="protein sequence ID" value="KAF2861582.1"/>
    <property type="molecule type" value="Genomic_DNA"/>
</dbReference>
<feature type="compositionally biased region" description="Polar residues" evidence="1">
    <location>
        <begin position="195"/>
        <end position="205"/>
    </location>
</feature>
<feature type="compositionally biased region" description="Polar residues" evidence="1">
    <location>
        <begin position="1064"/>
        <end position="1086"/>
    </location>
</feature>
<dbReference type="InterPro" id="IPR003169">
    <property type="entry name" value="GYF"/>
</dbReference>
<dbReference type="PANTHER" id="PTHR14445:SF36">
    <property type="entry name" value="FI03272P-RELATED"/>
    <property type="match status" value="1"/>
</dbReference>
<dbReference type="InterPro" id="IPR051640">
    <property type="entry name" value="GRB10-interact_GYF"/>
</dbReference>
<feature type="compositionally biased region" description="Polar residues" evidence="1">
    <location>
        <begin position="1224"/>
        <end position="1237"/>
    </location>
</feature>
<evidence type="ECO:0000313" key="3">
    <source>
        <dbReference type="EMBL" id="KAF2861582.1"/>
    </source>
</evidence>
<feature type="region of interest" description="Disordered" evidence="1">
    <location>
        <begin position="994"/>
        <end position="1271"/>
    </location>
</feature>
<feature type="compositionally biased region" description="Low complexity" evidence="1">
    <location>
        <begin position="1116"/>
        <end position="1125"/>
    </location>
</feature>
<dbReference type="OrthoDB" id="48509at2759"/>
<dbReference type="GO" id="GO:0005829">
    <property type="term" value="C:cytosol"/>
    <property type="evidence" value="ECO:0007669"/>
    <property type="project" value="TreeGrafter"/>
</dbReference>
<evidence type="ECO:0000256" key="1">
    <source>
        <dbReference type="SAM" id="MobiDB-lite"/>
    </source>
</evidence>
<feature type="compositionally biased region" description="Basic and acidic residues" evidence="1">
    <location>
        <begin position="1106"/>
        <end position="1115"/>
    </location>
</feature>
<feature type="compositionally biased region" description="Basic and acidic residues" evidence="1">
    <location>
        <begin position="225"/>
        <end position="246"/>
    </location>
</feature>
<dbReference type="InterPro" id="IPR035445">
    <property type="entry name" value="GYF-like_dom_sf"/>
</dbReference>
<feature type="region of interest" description="Disordered" evidence="1">
    <location>
        <begin position="1"/>
        <end position="80"/>
    </location>
</feature>
<feature type="compositionally biased region" description="Polar residues" evidence="1">
    <location>
        <begin position="994"/>
        <end position="1032"/>
    </location>
</feature>
<feature type="compositionally biased region" description="Polar residues" evidence="1">
    <location>
        <begin position="1206"/>
        <end position="1216"/>
    </location>
</feature>
<name>A0A6A7C2U8_9PEZI</name>
<feature type="region of interest" description="Disordered" evidence="1">
    <location>
        <begin position="454"/>
        <end position="515"/>
    </location>
</feature>
<accession>A0A6A7C2U8</accession>
<feature type="compositionally biased region" description="Low complexity" evidence="1">
    <location>
        <begin position="480"/>
        <end position="501"/>
    </location>
</feature>
<feature type="compositionally biased region" description="Low complexity" evidence="1">
    <location>
        <begin position="752"/>
        <end position="763"/>
    </location>
</feature>
<feature type="region of interest" description="Disordered" evidence="1">
    <location>
        <begin position="369"/>
        <end position="395"/>
    </location>
</feature>
<proteinExistence type="predicted"/>
<feature type="compositionally biased region" description="Polar residues" evidence="1">
    <location>
        <begin position="1"/>
        <end position="18"/>
    </location>
</feature>
<dbReference type="Pfam" id="PF02213">
    <property type="entry name" value="GYF"/>
    <property type="match status" value="1"/>
</dbReference>
<feature type="compositionally biased region" description="Low complexity" evidence="1">
    <location>
        <begin position="1145"/>
        <end position="1183"/>
    </location>
</feature>
<feature type="region of interest" description="Disordered" evidence="1">
    <location>
        <begin position="162"/>
        <end position="338"/>
    </location>
</feature>
<feature type="region of interest" description="Disordered" evidence="1">
    <location>
        <begin position="748"/>
        <end position="787"/>
    </location>
</feature>
<keyword evidence="4" id="KW-1185">Reference proteome</keyword>
<feature type="domain" description="GYF" evidence="2">
    <location>
        <begin position="678"/>
        <end position="733"/>
    </location>
</feature>
<dbReference type="PROSITE" id="PS50829">
    <property type="entry name" value="GYF"/>
    <property type="match status" value="1"/>
</dbReference>
<feature type="region of interest" description="Disordered" evidence="1">
    <location>
        <begin position="963"/>
        <end position="982"/>
    </location>
</feature>
<evidence type="ECO:0000313" key="4">
    <source>
        <dbReference type="Proteomes" id="UP000799421"/>
    </source>
</evidence>
<organism evidence="3 4">
    <name type="scientific">Piedraia hortae CBS 480.64</name>
    <dbReference type="NCBI Taxonomy" id="1314780"/>
    <lineage>
        <taxon>Eukaryota</taxon>
        <taxon>Fungi</taxon>
        <taxon>Dikarya</taxon>
        <taxon>Ascomycota</taxon>
        <taxon>Pezizomycotina</taxon>
        <taxon>Dothideomycetes</taxon>
        <taxon>Dothideomycetidae</taxon>
        <taxon>Capnodiales</taxon>
        <taxon>Piedraiaceae</taxon>
        <taxon>Piedraia</taxon>
    </lineage>
</organism>
<feature type="region of interest" description="Disordered" evidence="1">
    <location>
        <begin position="838"/>
        <end position="867"/>
    </location>
</feature>
<reference evidence="3" key="1">
    <citation type="journal article" date="2020" name="Stud. Mycol.">
        <title>101 Dothideomycetes genomes: a test case for predicting lifestyles and emergence of pathogens.</title>
        <authorList>
            <person name="Haridas S."/>
            <person name="Albert R."/>
            <person name="Binder M."/>
            <person name="Bloem J."/>
            <person name="Labutti K."/>
            <person name="Salamov A."/>
            <person name="Andreopoulos B."/>
            <person name="Baker S."/>
            <person name="Barry K."/>
            <person name="Bills G."/>
            <person name="Bluhm B."/>
            <person name="Cannon C."/>
            <person name="Castanera R."/>
            <person name="Culley D."/>
            <person name="Daum C."/>
            <person name="Ezra D."/>
            <person name="Gonzalez J."/>
            <person name="Henrissat B."/>
            <person name="Kuo A."/>
            <person name="Liang C."/>
            <person name="Lipzen A."/>
            <person name="Lutzoni F."/>
            <person name="Magnuson J."/>
            <person name="Mondo S."/>
            <person name="Nolan M."/>
            <person name="Ohm R."/>
            <person name="Pangilinan J."/>
            <person name="Park H.-J."/>
            <person name="Ramirez L."/>
            <person name="Alfaro M."/>
            <person name="Sun H."/>
            <person name="Tritt A."/>
            <person name="Yoshinaga Y."/>
            <person name="Zwiers L.-H."/>
            <person name="Turgeon B."/>
            <person name="Goodwin S."/>
            <person name="Spatafora J."/>
            <person name="Crous P."/>
            <person name="Grigoriev I."/>
        </authorList>
    </citation>
    <scope>NUCLEOTIDE SEQUENCE</scope>
    <source>
        <strain evidence="3">CBS 480.64</strain>
    </source>
</reference>
<dbReference type="SUPFAM" id="SSF55277">
    <property type="entry name" value="GYF domain"/>
    <property type="match status" value="1"/>
</dbReference>
<feature type="region of interest" description="Disordered" evidence="1">
    <location>
        <begin position="417"/>
        <end position="437"/>
    </location>
</feature>
<feature type="region of interest" description="Disordered" evidence="1">
    <location>
        <begin position="627"/>
        <end position="673"/>
    </location>
</feature>
<feature type="compositionally biased region" description="Pro residues" evidence="1">
    <location>
        <begin position="1038"/>
        <end position="1051"/>
    </location>
</feature>
<evidence type="ECO:0000259" key="2">
    <source>
        <dbReference type="PROSITE" id="PS50829"/>
    </source>
</evidence>